<dbReference type="Gene3D" id="3.30.565.10">
    <property type="entry name" value="Histidine kinase-like ATPase, C-terminal domain"/>
    <property type="match status" value="1"/>
</dbReference>
<dbReference type="PANTHER" id="PTHR24421">
    <property type="entry name" value="NITRATE/NITRITE SENSOR PROTEIN NARX-RELATED"/>
    <property type="match status" value="1"/>
</dbReference>
<dbReference type="RefSeq" id="WP_345267378.1">
    <property type="nucleotide sequence ID" value="NZ_BAABHB010000004.1"/>
</dbReference>
<dbReference type="InterPro" id="IPR005467">
    <property type="entry name" value="His_kinase_dom"/>
</dbReference>
<keyword evidence="9" id="KW-1133">Transmembrane helix</keyword>
<feature type="domain" description="Histidine kinase" evidence="10">
    <location>
        <begin position="69"/>
        <end position="267"/>
    </location>
</feature>
<evidence type="ECO:0000256" key="7">
    <source>
        <dbReference type="ARBA" id="ARBA00022840"/>
    </source>
</evidence>
<keyword evidence="12" id="KW-1185">Reference proteome</keyword>
<dbReference type="Pfam" id="PF07730">
    <property type="entry name" value="HisKA_3"/>
    <property type="match status" value="1"/>
</dbReference>
<evidence type="ECO:0000256" key="9">
    <source>
        <dbReference type="SAM" id="Phobius"/>
    </source>
</evidence>
<keyword evidence="9" id="KW-0812">Transmembrane</keyword>
<dbReference type="InterPro" id="IPR036890">
    <property type="entry name" value="HATPase_C_sf"/>
</dbReference>
<keyword evidence="3" id="KW-0597">Phosphoprotein</keyword>
<dbReference type="EMBL" id="BAABHB010000004">
    <property type="protein sequence ID" value="GAA4405601.1"/>
    <property type="molecule type" value="Genomic_DNA"/>
</dbReference>
<keyword evidence="5" id="KW-0547">Nucleotide-binding</keyword>
<evidence type="ECO:0000313" key="12">
    <source>
        <dbReference type="Proteomes" id="UP001500936"/>
    </source>
</evidence>
<dbReference type="InterPro" id="IPR011712">
    <property type="entry name" value="Sig_transdc_His_kin_sub3_dim/P"/>
</dbReference>
<dbReference type="Pfam" id="PF02518">
    <property type="entry name" value="HATPase_c"/>
    <property type="match status" value="1"/>
</dbReference>
<evidence type="ECO:0000256" key="2">
    <source>
        <dbReference type="ARBA" id="ARBA00012438"/>
    </source>
</evidence>
<evidence type="ECO:0000256" key="4">
    <source>
        <dbReference type="ARBA" id="ARBA00022679"/>
    </source>
</evidence>
<dbReference type="CDD" id="cd16917">
    <property type="entry name" value="HATPase_UhpB-NarQ-NarX-like"/>
    <property type="match status" value="1"/>
</dbReference>
<gene>
    <name evidence="11" type="ORF">GCM10023187_24140</name>
</gene>
<comment type="caution">
    <text evidence="11">The sequence shown here is derived from an EMBL/GenBank/DDBJ whole genome shotgun (WGS) entry which is preliminary data.</text>
</comment>
<dbReference type="PANTHER" id="PTHR24421:SF10">
    <property type="entry name" value="NITRATE_NITRITE SENSOR PROTEIN NARQ"/>
    <property type="match status" value="1"/>
</dbReference>
<proteinExistence type="predicted"/>
<name>A0ABP8KEW4_9BACT</name>
<evidence type="ECO:0000256" key="8">
    <source>
        <dbReference type="ARBA" id="ARBA00023012"/>
    </source>
</evidence>
<feature type="transmembrane region" description="Helical" evidence="9">
    <location>
        <begin position="6"/>
        <end position="33"/>
    </location>
</feature>
<organism evidence="11 12">
    <name type="scientific">Nibrella viscosa</name>
    <dbReference type="NCBI Taxonomy" id="1084524"/>
    <lineage>
        <taxon>Bacteria</taxon>
        <taxon>Pseudomonadati</taxon>
        <taxon>Bacteroidota</taxon>
        <taxon>Cytophagia</taxon>
        <taxon>Cytophagales</taxon>
        <taxon>Spirosomataceae</taxon>
        <taxon>Nibrella</taxon>
    </lineage>
</organism>
<keyword evidence="4" id="KW-0808">Transferase</keyword>
<protein>
    <recommendedName>
        <fullName evidence="2">histidine kinase</fullName>
        <ecNumber evidence="2">2.7.13.3</ecNumber>
    </recommendedName>
</protein>
<evidence type="ECO:0000256" key="1">
    <source>
        <dbReference type="ARBA" id="ARBA00000085"/>
    </source>
</evidence>
<dbReference type="SMART" id="SM00387">
    <property type="entry name" value="HATPase_c"/>
    <property type="match status" value="1"/>
</dbReference>
<sequence length="268" mass="30338">MQEESFSIVVVAVLGTVIFLSMAFFVVSFLFFFNRKQAQHRAEEASLKARFSQEMLQSQIETQNLTMQAVGQEIHDNIGQILSVAKLNLSILEEITSHQETNKILKQTCDLIDQSITGLRLLSKSLDRDFVQQTGLSKSISHELLRLEKTNRYKTSLNLQGDLYTLGNEREIILFRIVQELLNNSIKHSKGNIIRVVLSYHPQQFTLGYEDNGVGFDYDTIMTREAERSGIGLHNIHRRVKLIGGHCLYTSANGSGVNVLIRLPVSLD</sequence>
<evidence type="ECO:0000313" key="11">
    <source>
        <dbReference type="EMBL" id="GAA4405601.1"/>
    </source>
</evidence>
<keyword evidence="7" id="KW-0067">ATP-binding</keyword>
<keyword evidence="8" id="KW-0902">Two-component regulatory system</keyword>
<comment type="catalytic activity">
    <reaction evidence="1">
        <text>ATP + protein L-histidine = ADP + protein N-phospho-L-histidine.</text>
        <dbReference type="EC" id="2.7.13.3"/>
    </reaction>
</comment>
<evidence type="ECO:0000259" key="10">
    <source>
        <dbReference type="PROSITE" id="PS50109"/>
    </source>
</evidence>
<evidence type="ECO:0000256" key="6">
    <source>
        <dbReference type="ARBA" id="ARBA00022777"/>
    </source>
</evidence>
<keyword evidence="6" id="KW-0418">Kinase</keyword>
<dbReference type="SUPFAM" id="SSF55874">
    <property type="entry name" value="ATPase domain of HSP90 chaperone/DNA topoisomerase II/histidine kinase"/>
    <property type="match status" value="1"/>
</dbReference>
<evidence type="ECO:0000256" key="5">
    <source>
        <dbReference type="ARBA" id="ARBA00022741"/>
    </source>
</evidence>
<dbReference type="EC" id="2.7.13.3" evidence="2"/>
<dbReference type="Proteomes" id="UP001500936">
    <property type="component" value="Unassembled WGS sequence"/>
</dbReference>
<accession>A0ABP8KEW4</accession>
<evidence type="ECO:0000256" key="3">
    <source>
        <dbReference type="ARBA" id="ARBA00022553"/>
    </source>
</evidence>
<reference evidence="12" key="1">
    <citation type="journal article" date="2019" name="Int. J. Syst. Evol. Microbiol.">
        <title>The Global Catalogue of Microorganisms (GCM) 10K type strain sequencing project: providing services to taxonomists for standard genome sequencing and annotation.</title>
        <authorList>
            <consortium name="The Broad Institute Genomics Platform"/>
            <consortium name="The Broad Institute Genome Sequencing Center for Infectious Disease"/>
            <person name="Wu L."/>
            <person name="Ma J."/>
        </authorList>
    </citation>
    <scope>NUCLEOTIDE SEQUENCE [LARGE SCALE GENOMIC DNA]</scope>
    <source>
        <strain evidence="12">JCM 17925</strain>
    </source>
</reference>
<dbReference type="InterPro" id="IPR003594">
    <property type="entry name" value="HATPase_dom"/>
</dbReference>
<keyword evidence="9" id="KW-0472">Membrane</keyword>
<dbReference type="InterPro" id="IPR050482">
    <property type="entry name" value="Sensor_HK_TwoCompSys"/>
</dbReference>
<dbReference type="PROSITE" id="PS50109">
    <property type="entry name" value="HIS_KIN"/>
    <property type="match status" value="1"/>
</dbReference>